<sequence length="279" mass="29889">MDVDGKDLSGKVFVVTGAGNGIGRCVALELISRGATVVGADINEVGLAETGRLVGDSRFHGHKLDIGDREAVQRFPEVVLADVEQVDGLFNIAGIPQDTQPIAEVDDDRIDLLMRVNYYGTVWLTRAFLPHLEQRPDGGLVLITSSLSGLAPFPGAAFYGASKAAVAFFGYGLAQDLRGKKSKVTATTVLPGTIWTDLVRNTSKALGTPEALAKNFAMAPEKAARLIIDAALAGRVRAVVGKDAHVFNGARRLSSRLSERMAYAQVGRFVYRPVRRRNG</sequence>
<dbReference type="SMART" id="SM00822">
    <property type="entry name" value="PKS_KR"/>
    <property type="match status" value="1"/>
</dbReference>
<dbReference type="InterPro" id="IPR036291">
    <property type="entry name" value="NAD(P)-bd_dom_sf"/>
</dbReference>
<dbReference type="InterPro" id="IPR020904">
    <property type="entry name" value="Sc_DH/Rdtase_CS"/>
</dbReference>
<comment type="similarity">
    <text evidence="1">Belongs to the short-chain dehydrogenases/reductases (SDR) family.</text>
</comment>
<dbReference type="RefSeq" id="WP_204717676.1">
    <property type="nucleotide sequence ID" value="NZ_JAFFGU010000002.1"/>
</dbReference>
<dbReference type="Pfam" id="PF00106">
    <property type="entry name" value="adh_short"/>
    <property type="match status" value="1"/>
</dbReference>
<dbReference type="InterPro" id="IPR057326">
    <property type="entry name" value="KR_dom"/>
</dbReference>
<dbReference type="Gene3D" id="3.40.50.720">
    <property type="entry name" value="NAD(P)-binding Rossmann-like Domain"/>
    <property type="match status" value="1"/>
</dbReference>
<dbReference type="PROSITE" id="PS00061">
    <property type="entry name" value="ADH_SHORT"/>
    <property type="match status" value="1"/>
</dbReference>
<accession>A0AAW4G2C0</accession>
<protein>
    <submittedName>
        <fullName evidence="4">SDR family NAD(P)-dependent oxidoreductase</fullName>
    </submittedName>
</protein>
<dbReference type="SUPFAM" id="SSF51735">
    <property type="entry name" value="NAD(P)-binding Rossmann-fold domains"/>
    <property type="match status" value="1"/>
</dbReference>
<proteinExistence type="inferred from homology"/>
<feature type="domain" description="Ketoreductase" evidence="3">
    <location>
        <begin position="11"/>
        <end position="198"/>
    </location>
</feature>
<dbReference type="PANTHER" id="PTHR24322:SF736">
    <property type="entry name" value="RETINOL DEHYDROGENASE 10"/>
    <property type="match status" value="1"/>
</dbReference>
<keyword evidence="2" id="KW-0560">Oxidoreductase</keyword>
<dbReference type="PRINTS" id="PR00081">
    <property type="entry name" value="GDHRDH"/>
</dbReference>
<dbReference type="Proteomes" id="UP001195196">
    <property type="component" value="Unassembled WGS sequence"/>
</dbReference>
<dbReference type="GO" id="GO:0016616">
    <property type="term" value="F:oxidoreductase activity, acting on the CH-OH group of donors, NAD or NADP as acceptor"/>
    <property type="evidence" value="ECO:0007669"/>
    <property type="project" value="TreeGrafter"/>
</dbReference>
<organism evidence="4 5">
    <name type="scientific">Gordonia rubripertincta</name>
    <name type="common">Rhodococcus corallinus</name>
    <dbReference type="NCBI Taxonomy" id="36822"/>
    <lineage>
        <taxon>Bacteria</taxon>
        <taxon>Bacillati</taxon>
        <taxon>Actinomycetota</taxon>
        <taxon>Actinomycetes</taxon>
        <taxon>Mycobacteriales</taxon>
        <taxon>Gordoniaceae</taxon>
        <taxon>Gordonia</taxon>
    </lineage>
</organism>
<gene>
    <name evidence="4" type="ORF">JTZ10_06350</name>
</gene>
<dbReference type="AlphaFoldDB" id="A0AAW4G2C0"/>
<evidence type="ECO:0000313" key="5">
    <source>
        <dbReference type="Proteomes" id="UP001195196"/>
    </source>
</evidence>
<comment type="caution">
    <text evidence="4">The sequence shown here is derived from an EMBL/GenBank/DDBJ whole genome shotgun (WGS) entry which is preliminary data.</text>
</comment>
<dbReference type="InterPro" id="IPR002347">
    <property type="entry name" value="SDR_fam"/>
</dbReference>
<reference evidence="4" key="1">
    <citation type="submission" date="2021-02" db="EMBL/GenBank/DDBJ databases">
        <title>Taxonomy, biology and ecology of Rhodococcus bacteria occurring in California pistachio and other woody hosts as revealed by genome sequence analyses.</title>
        <authorList>
            <person name="Riely B."/>
            <person name="Gai Y."/>
        </authorList>
    </citation>
    <scope>NUCLEOTIDE SEQUENCE</scope>
    <source>
        <strain evidence="4">BP-295</strain>
    </source>
</reference>
<evidence type="ECO:0000256" key="2">
    <source>
        <dbReference type="ARBA" id="ARBA00023002"/>
    </source>
</evidence>
<name>A0AAW4G2C0_GORRU</name>
<dbReference type="EMBL" id="JAFFGU010000002">
    <property type="protein sequence ID" value="MBM7277377.1"/>
    <property type="molecule type" value="Genomic_DNA"/>
</dbReference>
<dbReference type="PANTHER" id="PTHR24322">
    <property type="entry name" value="PKSB"/>
    <property type="match status" value="1"/>
</dbReference>
<evidence type="ECO:0000259" key="3">
    <source>
        <dbReference type="SMART" id="SM00822"/>
    </source>
</evidence>
<evidence type="ECO:0000256" key="1">
    <source>
        <dbReference type="ARBA" id="ARBA00006484"/>
    </source>
</evidence>
<evidence type="ECO:0000313" key="4">
    <source>
        <dbReference type="EMBL" id="MBM7277377.1"/>
    </source>
</evidence>